<keyword evidence="6" id="KW-1185">Reference proteome</keyword>
<dbReference type="PIRSF" id="PIRSF006470">
    <property type="entry name" value="DctB"/>
    <property type="match status" value="1"/>
</dbReference>
<dbReference type="PANTHER" id="PTHR33376:SF4">
    <property type="entry name" value="SIALIC ACID-BINDING PERIPLASMIC PROTEIN SIAP"/>
    <property type="match status" value="1"/>
</dbReference>
<name>A0A2U1V4I4_9PROT</name>
<accession>A0A2U1V4I4</accession>
<dbReference type="AlphaFoldDB" id="A0A2U1V4I4"/>
<sequence length="349" mass="38336">MARKPAETGRIKGESKAMNTNRRALLLGSAVLAAPALLGRSAAAATTLKLAHLAADSHPGHKAALQMKEAVERRSDGALKIDIFPSNQLGAPPEQLEQTKLGVIDMNLPTQGALDKYEKAFATVMAPFIFRDPAHAFAVLDGAFAEWSAPLLEKQGLVQLATWDYGFRNITNSRRPILTPDDVKGLRIRTPPEVQLVACIEALGGRATQIAFTELPSALNQGVVDGQENPVGVIWHMKLHETQPHLALTRHCYNSLVHVMNRGRWQKLDKKQQELLREESTNAAALMRRLVAEQETEELRKLEAAGVKITRPELEPFRAAMGPAYDRVAAYAGRANMDRMLKIVQSARA</sequence>
<dbReference type="InterPro" id="IPR038404">
    <property type="entry name" value="TRAP_DctP_sf"/>
</dbReference>
<comment type="subcellular location">
    <subcellularLocation>
        <location evidence="1">Cell envelope</location>
    </subcellularLocation>
</comment>
<dbReference type="GO" id="GO:0055085">
    <property type="term" value="P:transmembrane transport"/>
    <property type="evidence" value="ECO:0007669"/>
    <property type="project" value="InterPro"/>
</dbReference>
<dbReference type="OrthoDB" id="8204956at2"/>
<evidence type="ECO:0000313" key="6">
    <source>
        <dbReference type="Proteomes" id="UP000245048"/>
    </source>
</evidence>
<organism evidence="5 6">
    <name type="scientific">Teichococcus aestuarii</name>
    <dbReference type="NCBI Taxonomy" id="568898"/>
    <lineage>
        <taxon>Bacteria</taxon>
        <taxon>Pseudomonadati</taxon>
        <taxon>Pseudomonadota</taxon>
        <taxon>Alphaproteobacteria</taxon>
        <taxon>Acetobacterales</taxon>
        <taxon>Roseomonadaceae</taxon>
        <taxon>Roseomonas</taxon>
    </lineage>
</organism>
<dbReference type="InterPro" id="IPR006311">
    <property type="entry name" value="TAT_signal"/>
</dbReference>
<keyword evidence="4" id="KW-0732">Signal</keyword>
<dbReference type="Gene3D" id="3.40.190.170">
    <property type="entry name" value="Bacterial extracellular solute-binding protein, family 7"/>
    <property type="match status" value="1"/>
</dbReference>
<comment type="caution">
    <text evidence="5">The sequence shown here is derived from an EMBL/GenBank/DDBJ whole genome shotgun (WGS) entry which is preliminary data.</text>
</comment>
<protein>
    <submittedName>
        <fullName evidence="5">C4-dicarboxylate ABC transporter substrate-binding protein</fullName>
    </submittedName>
</protein>
<dbReference type="NCBIfam" id="NF037995">
    <property type="entry name" value="TRAP_S1"/>
    <property type="match status" value="1"/>
</dbReference>
<evidence type="ECO:0000256" key="4">
    <source>
        <dbReference type="ARBA" id="ARBA00022729"/>
    </source>
</evidence>
<dbReference type="PROSITE" id="PS51318">
    <property type="entry name" value="TAT"/>
    <property type="match status" value="1"/>
</dbReference>
<evidence type="ECO:0000313" key="5">
    <source>
        <dbReference type="EMBL" id="PWC28792.1"/>
    </source>
</evidence>
<evidence type="ECO:0000256" key="1">
    <source>
        <dbReference type="ARBA" id="ARBA00004196"/>
    </source>
</evidence>
<dbReference type="PANTHER" id="PTHR33376">
    <property type="match status" value="1"/>
</dbReference>
<dbReference type="InterPro" id="IPR004682">
    <property type="entry name" value="TRAP_DctP"/>
</dbReference>
<dbReference type="CDD" id="cd13603">
    <property type="entry name" value="PBP2_TRAP_Siap_TeaA_like"/>
    <property type="match status" value="1"/>
</dbReference>
<dbReference type="Proteomes" id="UP000245048">
    <property type="component" value="Unassembled WGS sequence"/>
</dbReference>
<dbReference type="InterPro" id="IPR018389">
    <property type="entry name" value="DctP_fam"/>
</dbReference>
<evidence type="ECO:0000256" key="3">
    <source>
        <dbReference type="ARBA" id="ARBA00022448"/>
    </source>
</evidence>
<dbReference type="Pfam" id="PF03480">
    <property type="entry name" value="DctP"/>
    <property type="match status" value="1"/>
</dbReference>
<reference evidence="6" key="1">
    <citation type="submission" date="2017-10" db="EMBL/GenBank/DDBJ databases">
        <authorList>
            <person name="Toshchakov S.V."/>
            <person name="Goeva M.A."/>
        </authorList>
    </citation>
    <scope>NUCLEOTIDE SEQUENCE [LARGE SCALE GENOMIC DNA]</scope>
    <source>
        <strain evidence="6">JR1/69-1-13</strain>
    </source>
</reference>
<keyword evidence="3" id="KW-0813">Transport</keyword>
<dbReference type="GO" id="GO:0030288">
    <property type="term" value="C:outer membrane-bounded periplasmic space"/>
    <property type="evidence" value="ECO:0007669"/>
    <property type="project" value="InterPro"/>
</dbReference>
<gene>
    <name evidence="5" type="ORF">CR165_11820</name>
</gene>
<proteinExistence type="inferred from homology"/>
<evidence type="ECO:0000256" key="2">
    <source>
        <dbReference type="ARBA" id="ARBA00009023"/>
    </source>
</evidence>
<dbReference type="NCBIfam" id="TIGR00787">
    <property type="entry name" value="dctP"/>
    <property type="match status" value="1"/>
</dbReference>
<comment type="similarity">
    <text evidence="2">Belongs to the bacterial solute-binding protein 7 family.</text>
</comment>
<dbReference type="EMBL" id="PDOA01000006">
    <property type="protein sequence ID" value="PWC28792.1"/>
    <property type="molecule type" value="Genomic_DNA"/>
</dbReference>